<dbReference type="SUPFAM" id="SSF159888">
    <property type="entry name" value="YdhG-like"/>
    <property type="match status" value="1"/>
</dbReference>
<feature type="domain" description="YdhG-like" evidence="1">
    <location>
        <begin position="15"/>
        <end position="109"/>
    </location>
</feature>
<dbReference type="Pfam" id="PF08818">
    <property type="entry name" value="DUF1801"/>
    <property type="match status" value="1"/>
</dbReference>
<dbReference type="AlphaFoldDB" id="A0A1T5LD90"/>
<dbReference type="Gene3D" id="3.90.1150.200">
    <property type="match status" value="1"/>
</dbReference>
<name>A0A1T5LD90_9BACT</name>
<gene>
    <name evidence="2" type="ORF">SAMN05660236_2908</name>
</gene>
<protein>
    <recommendedName>
        <fullName evidence="1">YdhG-like domain-containing protein</fullName>
    </recommendedName>
</protein>
<keyword evidence="3" id="KW-1185">Reference proteome</keyword>
<evidence type="ECO:0000313" key="2">
    <source>
        <dbReference type="EMBL" id="SKC73378.1"/>
    </source>
</evidence>
<dbReference type="STRING" id="688867.SAMN05660236_2908"/>
<accession>A0A1T5LD90</accession>
<reference evidence="2 3" key="1">
    <citation type="submission" date="2017-02" db="EMBL/GenBank/DDBJ databases">
        <authorList>
            <person name="Peterson S.W."/>
        </authorList>
    </citation>
    <scope>NUCLEOTIDE SEQUENCE [LARGE SCALE GENOMIC DNA]</scope>
    <source>
        <strain evidence="2 3">DSM 25262</strain>
    </source>
</reference>
<dbReference type="InterPro" id="IPR014922">
    <property type="entry name" value="YdhG-like"/>
</dbReference>
<organism evidence="2 3">
    <name type="scientific">Ohtaekwangia koreensis</name>
    <dbReference type="NCBI Taxonomy" id="688867"/>
    <lineage>
        <taxon>Bacteria</taxon>
        <taxon>Pseudomonadati</taxon>
        <taxon>Bacteroidota</taxon>
        <taxon>Cytophagia</taxon>
        <taxon>Cytophagales</taxon>
        <taxon>Fulvivirgaceae</taxon>
        <taxon>Ohtaekwangia</taxon>
    </lineage>
</organism>
<dbReference type="OrthoDB" id="960308at2"/>
<evidence type="ECO:0000313" key="3">
    <source>
        <dbReference type="Proteomes" id="UP000190961"/>
    </source>
</evidence>
<dbReference type="EMBL" id="FUZU01000002">
    <property type="protein sequence ID" value="SKC73378.1"/>
    <property type="molecule type" value="Genomic_DNA"/>
</dbReference>
<sequence>MTVSHFISEKEEPAREIMTILRSWVMDLGTHVQEKISNKIPYFYFYGQLCYLSPAVDGVDFGFAKGYELSNDDELLESKGRKHVKSITFHSVAEVEENEEKIRHILNEAAILNEYHSKRKKQRTTK</sequence>
<evidence type="ECO:0000259" key="1">
    <source>
        <dbReference type="Pfam" id="PF08818"/>
    </source>
</evidence>
<proteinExistence type="predicted"/>
<dbReference type="RefSeq" id="WP_079687479.1">
    <property type="nucleotide sequence ID" value="NZ_FUZU01000002.1"/>
</dbReference>
<dbReference type="Proteomes" id="UP000190961">
    <property type="component" value="Unassembled WGS sequence"/>
</dbReference>